<gene>
    <name evidence="2" type="ORF">C2845_PM01G42340</name>
</gene>
<feature type="compositionally biased region" description="Low complexity" evidence="1">
    <location>
        <begin position="1"/>
        <end position="16"/>
    </location>
</feature>
<comment type="caution">
    <text evidence="2">The sequence shown here is derived from an EMBL/GenBank/DDBJ whole genome shotgun (WGS) entry which is preliminary data.</text>
</comment>
<evidence type="ECO:0000256" key="1">
    <source>
        <dbReference type="SAM" id="MobiDB-lite"/>
    </source>
</evidence>
<feature type="compositionally biased region" description="Pro residues" evidence="1">
    <location>
        <begin position="41"/>
        <end position="55"/>
    </location>
</feature>
<organism evidence="2 3">
    <name type="scientific">Panicum miliaceum</name>
    <name type="common">Proso millet</name>
    <name type="synonym">Broomcorn millet</name>
    <dbReference type="NCBI Taxonomy" id="4540"/>
    <lineage>
        <taxon>Eukaryota</taxon>
        <taxon>Viridiplantae</taxon>
        <taxon>Streptophyta</taxon>
        <taxon>Embryophyta</taxon>
        <taxon>Tracheophyta</taxon>
        <taxon>Spermatophyta</taxon>
        <taxon>Magnoliopsida</taxon>
        <taxon>Liliopsida</taxon>
        <taxon>Poales</taxon>
        <taxon>Poaceae</taxon>
        <taxon>PACMAD clade</taxon>
        <taxon>Panicoideae</taxon>
        <taxon>Panicodae</taxon>
        <taxon>Paniceae</taxon>
        <taxon>Panicinae</taxon>
        <taxon>Panicum</taxon>
        <taxon>Panicum sect. Panicum</taxon>
    </lineage>
</organism>
<proteinExistence type="predicted"/>
<accession>A0A3L6TK76</accession>
<protein>
    <submittedName>
        <fullName evidence="2">Uncharacterized protein</fullName>
    </submittedName>
</protein>
<dbReference type="AlphaFoldDB" id="A0A3L6TK76"/>
<feature type="compositionally biased region" description="Basic residues" evidence="1">
    <location>
        <begin position="20"/>
        <end position="34"/>
    </location>
</feature>
<keyword evidence="3" id="KW-1185">Reference proteome</keyword>
<evidence type="ECO:0000313" key="2">
    <source>
        <dbReference type="EMBL" id="RLN40679.1"/>
    </source>
</evidence>
<evidence type="ECO:0000313" key="3">
    <source>
        <dbReference type="Proteomes" id="UP000275267"/>
    </source>
</evidence>
<feature type="region of interest" description="Disordered" evidence="1">
    <location>
        <begin position="1"/>
        <end position="56"/>
    </location>
</feature>
<dbReference type="Proteomes" id="UP000275267">
    <property type="component" value="Unassembled WGS sequence"/>
</dbReference>
<dbReference type="EMBL" id="PQIB02000001">
    <property type="protein sequence ID" value="RLN40679.1"/>
    <property type="molecule type" value="Genomic_DNA"/>
</dbReference>
<name>A0A3L6TK76_PANMI</name>
<reference evidence="3" key="1">
    <citation type="journal article" date="2019" name="Nat. Commun.">
        <title>The genome of broomcorn millet.</title>
        <authorList>
            <person name="Zou C."/>
            <person name="Miki D."/>
            <person name="Li D."/>
            <person name="Tang Q."/>
            <person name="Xiao L."/>
            <person name="Rajput S."/>
            <person name="Deng P."/>
            <person name="Jia W."/>
            <person name="Huang R."/>
            <person name="Zhang M."/>
            <person name="Sun Y."/>
            <person name="Hu J."/>
            <person name="Fu X."/>
            <person name="Schnable P.S."/>
            <person name="Li F."/>
            <person name="Zhang H."/>
            <person name="Feng B."/>
            <person name="Zhu X."/>
            <person name="Liu R."/>
            <person name="Schnable J.C."/>
            <person name="Zhu J.-K."/>
            <person name="Zhang H."/>
        </authorList>
    </citation>
    <scope>NUCLEOTIDE SEQUENCE [LARGE SCALE GENOMIC DNA]</scope>
</reference>
<sequence>MPHAARPSSARRTAATLPRRCTRSPHLHRERRRALPLIPSRCPPASPSTPTPPNPASAGVPFPVIPICWFVWVFARPSLPRPSPPWPSPSRAAVWVFARPSPPRRSQLLPTPSAFDSAALAAATALALAISLI</sequence>